<feature type="compositionally biased region" description="Basic and acidic residues" evidence="1">
    <location>
        <begin position="111"/>
        <end position="165"/>
    </location>
</feature>
<gene>
    <name evidence="2" type="ORF">CP982_24400</name>
</gene>
<accession>A0A5P2XG25</accession>
<feature type="region of interest" description="Disordered" evidence="1">
    <location>
        <begin position="109"/>
        <end position="169"/>
    </location>
</feature>
<dbReference type="EMBL" id="CP023690">
    <property type="protein sequence ID" value="QEV61456.1"/>
    <property type="molecule type" value="Genomic_DNA"/>
</dbReference>
<organism evidence="2 3">
    <name type="scientific">Streptomyces spectabilis</name>
    <dbReference type="NCBI Taxonomy" id="68270"/>
    <lineage>
        <taxon>Bacteria</taxon>
        <taxon>Bacillati</taxon>
        <taxon>Actinomycetota</taxon>
        <taxon>Actinomycetes</taxon>
        <taxon>Kitasatosporales</taxon>
        <taxon>Streptomycetaceae</taxon>
        <taxon>Streptomyces</taxon>
    </lineage>
</organism>
<dbReference type="KEGG" id="sspb:CP982_24400"/>
<sequence>MALISALGKASGALHTLKKNTGTTATGLSGLRRSADRAGSAMGGIRSAATRGDEAVRKLRGGSDQAHTAMGKLRGSADRARTALGKLRTATARSDEAARKLRSGLRSADGALDKAKGGSDKLKSSLDRLRGSAGKAKDALRDVKRQADAVERSVGKAGRNADRGGKSMGRLGKGLKGASLAQRGLNLAMAANPFGLVMTLLAPLITKFVDMDKVAKLLRRGISAAWSGIKEASASASRFLKPLFTGVVNAFRSPVVQLVRGLNVLIGAMNRIKFKVPGWVPGLGGKGFGFDLPRIPVPHLAEGGVVRARPGGTLALVAERGESEAVIPLSRLERMLGDGQGAGGGLRRLAAAVERLAERPVVVQVDSQAIARAAFLGQRQLARR</sequence>
<name>A0A5P2XG25_STRST</name>
<proteinExistence type="predicted"/>
<evidence type="ECO:0000256" key="1">
    <source>
        <dbReference type="SAM" id="MobiDB-lite"/>
    </source>
</evidence>
<dbReference type="OrthoDB" id="3479073at2"/>
<feature type="region of interest" description="Disordered" evidence="1">
    <location>
        <begin position="20"/>
        <end position="78"/>
    </location>
</feature>
<evidence type="ECO:0000313" key="3">
    <source>
        <dbReference type="Proteomes" id="UP000326505"/>
    </source>
</evidence>
<protein>
    <submittedName>
        <fullName evidence="2">Uncharacterized protein</fullName>
    </submittedName>
</protein>
<dbReference type="Proteomes" id="UP000326505">
    <property type="component" value="Chromosome"/>
</dbReference>
<evidence type="ECO:0000313" key="2">
    <source>
        <dbReference type="EMBL" id="QEV61456.1"/>
    </source>
</evidence>
<dbReference type="AlphaFoldDB" id="A0A5P2XG25"/>
<reference evidence="2 3" key="1">
    <citation type="submission" date="2017-09" db="EMBL/GenBank/DDBJ databases">
        <authorList>
            <person name="Lee N."/>
            <person name="Cho B.-K."/>
        </authorList>
    </citation>
    <scope>NUCLEOTIDE SEQUENCE [LARGE SCALE GENOMIC DNA]</scope>
    <source>
        <strain evidence="2 3">ATCC 27465</strain>
    </source>
</reference>